<dbReference type="AlphaFoldDB" id="A0A368SPQ2"/>
<dbReference type="InterPro" id="IPR019489">
    <property type="entry name" value="Clp_ATPase_C"/>
</dbReference>
<keyword evidence="1" id="KW-0547">Nucleotide-binding</keyword>
<dbReference type="GO" id="GO:0005524">
    <property type="term" value="F:ATP binding"/>
    <property type="evidence" value="ECO:0007669"/>
    <property type="project" value="UniProtKB-KW"/>
</dbReference>
<gene>
    <name evidence="5" type="ORF">SETIT_9G371300v2</name>
</gene>
<feature type="compositionally biased region" description="Basic and acidic residues" evidence="3">
    <location>
        <begin position="292"/>
        <end position="307"/>
    </location>
</feature>
<keyword evidence="2" id="KW-0067">ATP-binding</keyword>
<feature type="region of interest" description="Disordered" evidence="3">
    <location>
        <begin position="288"/>
        <end position="307"/>
    </location>
</feature>
<dbReference type="Gene3D" id="1.10.8.60">
    <property type="match status" value="1"/>
</dbReference>
<accession>A0A368SPQ2</accession>
<dbReference type="Pfam" id="PF07724">
    <property type="entry name" value="AAA_2"/>
    <property type="match status" value="1"/>
</dbReference>
<dbReference type="InterPro" id="IPR003959">
    <property type="entry name" value="ATPase_AAA_core"/>
</dbReference>
<dbReference type="EMBL" id="CM003536">
    <property type="protein sequence ID" value="RCV44406.1"/>
    <property type="molecule type" value="Genomic_DNA"/>
</dbReference>
<organism evidence="5">
    <name type="scientific">Setaria italica</name>
    <name type="common">Foxtail millet</name>
    <name type="synonym">Panicum italicum</name>
    <dbReference type="NCBI Taxonomy" id="4555"/>
    <lineage>
        <taxon>Eukaryota</taxon>
        <taxon>Viridiplantae</taxon>
        <taxon>Streptophyta</taxon>
        <taxon>Embryophyta</taxon>
        <taxon>Tracheophyta</taxon>
        <taxon>Spermatophyta</taxon>
        <taxon>Magnoliopsida</taxon>
        <taxon>Liliopsida</taxon>
        <taxon>Poales</taxon>
        <taxon>Poaceae</taxon>
        <taxon>PACMAD clade</taxon>
        <taxon>Panicoideae</taxon>
        <taxon>Panicodae</taxon>
        <taxon>Paniceae</taxon>
        <taxon>Cenchrinae</taxon>
        <taxon>Setaria</taxon>
    </lineage>
</organism>
<reference evidence="5" key="1">
    <citation type="journal article" date="2012" name="Nat. Biotechnol.">
        <title>Reference genome sequence of the model plant Setaria.</title>
        <authorList>
            <person name="Bennetzen J.L."/>
            <person name="Schmutz J."/>
            <person name="Wang H."/>
            <person name="Percifield R."/>
            <person name="Hawkins J."/>
            <person name="Pontaroli A.C."/>
            <person name="Estep M."/>
            <person name="Feng L."/>
            <person name="Vaughn J.N."/>
            <person name="Grimwood J."/>
            <person name="Jenkins J."/>
            <person name="Barry K."/>
            <person name="Lindquist E."/>
            <person name="Hellsten U."/>
            <person name="Deshpande S."/>
            <person name="Wang X."/>
            <person name="Wu X."/>
            <person name="Mitros T."/>
            <person name="Triplett J."/>
            <person name="Yang X."/>
            <person name="Ye C.Y."/>
            <person name="Mauro-Herrera M."/>
            <person name="Wang L."/>
            <person name="Li P."/>
            <person name="Sharma M."/>
            <person name="Sharma R."/>
            <person name="Ronald P.C."/>
            <person name="Panaud O."/>
            <person name="Kellogg E.A."/>
            <person name="Brutnell T.P."/>
            <person name="Doust A.N."/>
            <person name="Tuskan G.A."/>
            <person name="Rokhsar D."/>
            <person name="Devos K.M."/>
        </authorList>
    </citation>
    <scope>NUCLEOTIDE SEQUENCE [LARGE SCALE GENOMIC DNA]</scope>
    <source>
        <strain evidence="5">Yugu1</strain>
    </source>
</reference>
<evidence type="ECO:0000256" key="3">
    <source>
        <dbReference type="SAM" id="MobiDB-lite"/>
    </source>
</evidence>
<dbReference type="SMART" id="SM01086">
    <property type="entry name" value="ClpB_D2-small"/>
    <property type="match status" value="1"/>
</dbReference>
<dbReference type="PRINTS" id="PR00300">
    <property type="entry name" value="CLPPROTEASEA"/>
</dbReference>
<dbReference type="STRING" id="4555.A0A368SPQ2"/>
<dbReference type="OrthoDB" id="47330at2759"/>
<sequence length="307" mass="34617">MRRPYSVVLFDEVEKGDDALFNLFLQILDDGRLTDAKGRAVDFTNTIIIMTSNLDAHHLDGYPDNDAARERVLADVRRHFRPELVNRLDEMVVFHPLSSSSAGDQLLRKVARLQLKGVASRLAGKGIDLDVTDAALDVMLSETRGEVKMYGARPIRRFVQKVVVTRISKMVVREEVHEDCCISIDADEEVKELVLTVTKKPADQKKELMCVVVENPVDEVKNPVITAEKTADEKREEPVFTTEKPGDEKRQDPVFTVEKPADENMGPVLIVEKPADENRDEPVVIIDQQPESENRKVTFEKSVDNGK</sequence>
<feature type="domain" description="Clp ATPase C-terminal" evidence="4">
    <location>
        <begin position="103"/>
        <end position="195"/>
    </location>
</feature>
<dbReference type="PANTHER" id="PTHR11638:SF159">
    <property type="entry name" value="AAA+ ATPASE DOMAIN-CONTAINING PROTEIN"/>
    <property type="match status" value="1"/>
</dbReference>
<dbReference type="Gene3D" id="3.40.50.300">
    <property type="entry name" value="P-loop containing nucleotide triphosphate hydrolases"/>
    <property type="match status" value="1"/>
</dbReference>
<proteinExistence type="predicted"/>
<reference evidence="5" key="2">
    <citation type="submission" date="2015-07" db="EMBL/GenBank/DDBJ databases">
        <authorList>
            <person name="Noorani M."/>
        </authorList>
    </citation>
    <scope>NUCLEOTIDE SEQUENCE</scope>
    <source>
        <strain evidence="5">Yugu1</strain>
    </source>
</reference>
<name>A0A368SPQ2_SETIT</name>
<evidence type="ECO:0000256" key="2">
    <source>
        <dbReference type="ARBA" id="ARBA00022840"/>
    </source>
</evidence>
<dbReference type="Pfam" id="PF10431">
    <property type="entry name" value="ClpB_D2-small"/>
    <property type="match status" value="1"/>
</dbReference>
<feature type="region of interest" description="Disordered" evidence="3">
    <location>
        <begin position="230"/>
        <end position="267"/>
    </location>
</feature>
<dbReference type="SUPFAM" id="SSF52540">
    <property type="entry name" value="P-loop containing nucleoside triphosphate hydrolases"/>
    <property type="match status" value="1"/>
</dbReference>
<dbReference type="PANTHER" id="PTHR11638">
    <property type="entry name" value="ATP-DEPENDENT CLP PROTEASE"/>
    <property type="match status" value="1"/>
</dbReference>
<evidence type="ECO:0000259" key="4">
    <source>
        <dbReference type="SMART" id="SM01086"/>
    </source>
</evidence>
<feature type="compositionally biased region" description="Basic and acidic residues" evidence="3">
    <location>
        <begin position="230"/>
        <end position="252"/>
    </location>
</feature>
<evidence type="ECO:0000313" key="5">
    <source>
        <dbReference type="EMBL" id="RCV44406.1"/>
    </source>
</evidence>
<protein>
    <recommendedName>
        <fullName evidence="4">Clp ATPase C-terminal domain-containing protein</fullName>
    </recommendedName>
</protein>
<dbReference type="InterPro" id="IPR050130">
    <property type="entry name" value="ClpA_ClpB"/>
</dbReference>
<dbReference type="InterPro" id="IPR027417">
    <property type="entry name" value="P-loop_NTPase"/>
</dbReference>
<evidence type="ECO:0000256" key="1">
    <source>
        <dbReference type="ARBA" id="ARBA00022741"/>
    </source>
</evidence>
<dbReference type="InterPro" id="IPR001270">
    <property type="entry name" value="ClpA/B"/>
</dbReference>
<dbReference type="GO" id="GO:0016887">
    <property type="term" value="F:ATP hydrolysis activity"/>
    <property type="evidence" value="ECO:0007669"/>
    <property type="project" value="InterPro"/>
</dbReference>